<keyword evidence="5" id="KW-0121">Carboxypeptidase</keyword>
<evidence type="ECO:0000256" key="9">
    <source>
        <dbReference type="ARBA" id="ARBA00022960"/>
    </source>
</evidence>
<dbReference type="GO" id="GO:0008360">
    <property type="term" value="P:regulation of cell shape"/>
    <property type="evidence" value="ECO:0007669"/>
    <property type="project" value="UniProtKB-KW"/>
</dbReference>
<keyword evidence="19" id="KW-1185">Reference proteome</keyword>
<dbReference type="Pfam" id="PF00905">
    <property type="entry name" value="Transpeptidase"/>
    <property type="match status" value="1"/>
</dbReference>
<evidence type="ECO:0000313" key="19">
    <source>
        <dbReference type="Proteomes" id="UP000024836"/>
    </source>
</evidence>
<dbReference type="GO" id="GO:0009002">
    <property type="term" value="F:serine-type D-Ala-D-Ala carboxypeptidase activity"/>
    <property type="evidence" value="ECO:0007669"/>
    <property type="project" value="InterPro"/>
</dbReference>
<evidence type="ECO:0000256" key="6">
    <source>
        <dbReference type="ARBA" id="ARBA00022670"/>
    </source>
</evidence>
<evidence type="ECO:0000256" key="1">
    <source>
        <dbReference type="ARBA" id="ARBA00004167"/>
    </source>
</evidence>
<dbReference type="InterPro" id="IPR017790">
    <property type="entry name" value="Penicillin-binding_protein_2"/>
</dbReference>
<dbReference type="SUPFAM" id="SSF56519">
    <property type="entry name" value="Penicillin binding protein dimerisation domain"/>
    <property type="match status" value="1"/>
</dbReference>
<dbReference type="SUPFAM" id="SSF56601">
    <property type="entry name" value="beta-lactamase/transpeptidase-like"/>
    <property type="match status" value="1"/>
</dbReference>
<keyword evidence="12 15" id="KW-0472">Membrane</keyword>
<dbReference type="GO" id="GO:0005886">
    <property type="term" value="C:plasma membrane"/>
    <property type="evidence" value="ECO:0007669"/>
    <property type="project" value="UniProtKB-SubCell"/>
</dbReference>
<keyword evidence="6" id="KW-0645">Protease</keyword>
<protein>
    <submittedName>
        <fullName evidence="18">Penicillin-binding protein 2</fullName>
    </submittedName>
</protein>
<dbReference type="AlphaFoldDB" id="A0A058ZM58"/>
<evidence type="ECO:0000256" key="15">
    <source>
        <dbReference type="SAM" id="Phobius"/>
    </source>
</evidence>
<dbReference type="InterPro" id="IPR005311">
    <property type="entry name" value="PBP_dimer"/>
</dbReference>
<feature type="region of interest" description="Disordered" evidence="14">
    <location>
        <begin position="617"/>
        <end position="648"/>
    </location>
</feature>
<keyword evidence="3" id="KW-1003">Cell membrane</keyword>
<dbReference type="InterPro" id="IPR001460">
    <property type="entry name" value="PCN-bd_Tpept"/>
</dbReference>
<keyword evidence="11 15" id="KW-1133">Transmembrane helix</keyword>
<gene>
    <name evidence="18" type="ORF">ATO10_08648</name>
</gene>
<evidence type="ECO:0000256" key="3">
    <source>
        <dbReference type="ARBA" id="ARBA00022475"/>
    </source>
</evidence>
<evidence type="ECO:0000256" key="13">
    <source>
        <dbReference type="ARBA" id="ARBA00023316"/>
    </source>
</evidence>
<proteinExistence type="predicted"/>
<dbReference type="NCBIfam" id="TIGR03423">
    <property type="entry name" value="pbp2_mrdA"/>
    <property type="match status" value="1"/>
</dbReference>
<evidence type="ECO:0000256" key="7">
    <source>
        <dbReference type="ARBA" id="ARBA00022692"/>
    </source>
</evidence>
<evidence type="ECO:0000256" key="14">
    <source>
        <dbReference type="SAM" id="MobiDB-lite"/>
    </source>
</evidence>
<feature type="domain" description="Penicillin-binding protein dimerisation" evidence="17">
    <location>
        <begin position="62"/>
        <end position="236"/>
    </location>
</feature>
<dbReference type="Gene3D" id="3.90.1310.10">
    <property type="entry name" value="Penicillin-binding protein 2a (Domain 2)"/>
    <property type="match status" value="1"/>
</dbReference>
<evidence type="ECO:0000313" key="18">
    <source>
        <dbReference type="EMBL" id="KCV81901.1"/>
    </source>
</evidence>
<keyword evidence="13" id="KW-0961">Cell wall biogenesis/degradation</keyword>
<evidence type="ECO:0000256" key="11">
    <source>
        <dbReference type="ARBA" id="ARBA00022989"/>
    </source>
</evidence>
<comment type="caution">
    <text evidence="18">The sequence shown here is derived from an EMBL/GenBank/DDBJ whole genome shotgun (WGS) entry which is preliminary data.</text>
</comment>
<name>A0A058ZM58_9RHOB</name>
<dbReference type="Gene3D" id="3.40.710.10">
    <property type="entry name" value="DD-peptidase/beta-lactamase superfamily"/>
    <property type="match status" value="1"/>
</dbReference>
<evidence type="ECO:0000256" key="5">
    <source>
        <dbReference type="ARBA" id="ARBA00022645"/>
    </source>
</evidence>
<evidence type="ECO:0000256" key="10">
    <source>
        <dbReference type="ARBA" id="ARBA00022984"/>
    </source>
</evidence>
<evidence type="ECO:0000259" key="17">
    <source>
        <dbReference type="Pfam" id="PF03717"/>
    </source>
</evidence>
<dbReference type="Proteomes" id="UP000024836">
    <property type="component" value="Unassembled WGS sequence"/>
</dbReference>
<evidence type="ECO:0000256" key="8">
    <source>
        <dbReference type="ARBA" id="ARBA00022801"/>
    </source>
</evidence>
<organism evidence="18 19">
    <name type="scientific">Actibacterium atlanticum</name>
    <dbReference type="NCBI Taxonomy" id="1461693"/>
    <lineage>
        <taxon>Bacteria</taxon>
        <taxon>Pseudomonadati</taxon>
        <taxon>Pseudomonadota</taxon>
        <taxon>Alphaproteobacteria</taxon>
        <taxon>Rhodobacterales</taxon>
        <taxon>Roseobacteraceae</taxon>
        <taxon>Actibacterium</taxon>
    </lineage>
</organism>
<dbReference type="RefSeq" id="WP_035250534.1">
    <property type="nucleotide sequence ID" value="NZ_AQQY01000005.1"/>
</dbReference>
<dbReference type="GO" id="GO:0009252">
    <property type="term" value="P:peptidoglycan biosynthetic process"/>
    <property type="evidence" value="ECO:0007669"/>
    <property type="project" value="UniProtKB-KW"/>
</dbReference>
<dbReference type="PANTHER" id="PTHR30627">
    <property type="entry name" value="PEPTIDOGLYCAN D,D-TRANSPEPTIDASE"/>
    <property type="match status" value="1"/>
</dbReference>
<keyword evidence="8" id="KW-0378">Hydrolase</keyword>
<dbReference type="GO" id="GO:0006508">
    <property type="term" value="P:proteolysis"/>
    <property type="evidence" value="ECO:0007669"/>
    <property type="project" value="UniProtKB-KW"/>
</dbReference>
<dbReference type="EMBL" id="AQQY01000005">
    <property type="protein sequence ID" value="KCV81901.1"/>
    <property type="molecule type" value="Genomic_DNA"/>
</dbReference>
<keyword evidence="4" id="KW-0997">Cell inner membrane</keyword>
<dbReference type="GO" id="GO:0008658">
    <property type="term" value="F:penicillin binding"/>
    <property type="evidence" value="ECO:0007669"/>
    <property type="project" value="InterPro"/>
</dbReference>
<feature type="domain" description="Penicillin-binding protein transpeptidase" evidence="16">
    <location>
        <begin position="269"/>
        <end position="602"/>
    </location>
</feature>
<dbReference type="eggNOG" id="COG0768">
    <property type="taxonomic scope" value="Bacteria"/>
</dbReference>
<dbReference type="InterPro" id="IPR036138">
    <property type="entry name" value="PBP_dimer_sf"/>
</dbReference>
<dbReference type="OrthoDB" id="9766847at2"/>
<keyword evidence="7 15" id="KW-0812">Transmembrane</keyword>
<comment type="subcellular location">
    <subcellularLocation>
        <location evidence="2">Cell membrane</location>
    </subcellularLocation>
    <subcellularLocation>
        <location evidence="1">Membrane</location>
        <topology evidence="1">Single-pass membrane protein</topology>
    </subcellularLocation>
</comment>
<feature type="compositionally biased region" description="Basic and acidic residues" evidence="14">
    <location>
        <begin position="621"/>
        <end position="631"/>
    </location>
</feature>
<dbReference type="PANTHER" id="PTHR30627:SF2">
    <property type="entry name" value="PEPTIDOGLYCAN D,D-TRANSPEPTIDASE MRDA"/>
    <property type="match status" value="1"/>
</dbReference>
<dbReference type="InterPro" id="IPR050515">
    <property type="entry name" value="Beta-lactam/transpept"/>
</dbReference>
<evidence type="ECO:0000256" key="4">
    <source>
        <dbReference type="ARBA" id="ARBA00022519"/>
    </source>
</evidence>
<keyword evidence="9" id="KW-0133">Cell shape</keyword>
<sequence>MKPSPRDTAESKRKITRRGLILGGAQLVFMGGLTFRMRYMQVEQADQFRLLAEENRINIRLIPPTRGLIYDRNGLVLARNEQNYRIVMVREDVDDVDEALARISRIIPMSPEDLARTRKELKRRSPFVPVTVADRVTWDQVAEVAVNAPALPGVSPERGLSREYPMGADFAHVIGYVGPVSDYDLSRLEDPDPVLQIPRFQIGKTGVEAKMEGDLRGSAGTRRIEVNAVGRVIRELSRAEGEQGADMQLTVDAGLQNFMQARLANESAAAVVIGLDKGDILGIASAPTFDPNKFVRGISVADYRALTENTYRPLASKTVQGTYPPGSTFKMVTALAALEAGVIDPDETVYCPGHLEVGNRRFHCWRRGGHGQVDLNKSLEQSCDVYYYDVAQRVGIEKISEMARKLGLGTRHDLPLSAVAQGLAPTKAWKREKRGAEWVVGDTLNASIGQGFVLASPLQLAVMTARIATGRAVTPRILKSIEGIEQPSGAGVDLDISPAALSHIRRGMFDVSNARRGTAYRTRVVDDALKLAGKTGTSQVRNITKEERARGVFRNEDLPWERRDHALYVCYAPADDPQIAVAVVVEHGGGGSTAAAPVARDIALRALHDDLPPLEAYPANQRREVEERFDAMDLMPPLPKPSPGRSRA</sequence>
<dbReference type="GO" id="GO:0071555">
    <property type="term" value="P:cell wall organization"/>
    <property type="evidence" value="ECO:0007669"/>
    <property type="project" value="UniProtKB-KW"/>
</dbReference>
<dbReference type="STRING" id="1461693.ATO10_08648"/>
<dbReference type="PATRIC" id="fig|1461693.3.peg.1755"/>
<evidence type="ECO:0000256" key="2">
    <source>
        <dbReference type="ARBA" id="ARBA00004236"/>
    </source>
</evidence>
<keyword evidence="10" id="KW-0573">Peptidoglycan synthesis</keyword>
<feature type="transmembrane region" description="Helical" evidence="15">
    <location>
        <begin position="20"/>
        <end position="39"/>
    </location>
</feature>
<dbReference type="GO" id="GO:0071972">
    <property type="term" value="F:peptidoglycan L,D-transpeptidase activity"/>
    <property type="evidence" value="ECO:0007669"/>
    <property type="project" value="TreeGrafter"/>
</dbReference>
<evidence type="ECO:0000259" key="16">
    <source>
        <dbReference type="Pfam" id="PF00905"/>
    </source>
</evidence>
<dbReference type="Pfam" id="PF03717">
    <property type="entry name" value="PBP_dimer"/>
    <property type="match status" value="1"/>
</dbReference>
<evidence type="ECO:0000256" key="12">
    <source>
        <dbReference type="ARBA" id="ARBA00023136"/>
    </source>
</evidence>
<accession>A0A058ZM58</accession>
<reference evidence="18 19" key="1">
    <citation type="submission" date="2013-04" db="EMBL/GenBank/DDBJ databases">
        <title>Shimia sp. 22II-S11-Z10 Genome Sequencing.</title>
        <authorList>
            <person name="Lai Q."/>
            <person name="Li G."/>
            <person name="Shao Z."/>
        </authorList>
    </citation>
    <scope>NUCLEOTIDE SEQUENCE [LARGE SCALE GENOMIC DNA]</scope>
    <source>
        <strain evidence="19">22II-S11-Z10</strain>
    </source>
</reference>
<dbReference type="InterPro" id="IPR012338">
    <property type="entry name" value="Beta-lactam/transpept-like"/>
</dbReference>
<dbReference type="Gene3D" id="3.30.1390.30">
    <property type="entry name" value="Penicillin-binding protein 2a, domain 3"/>
    <property type="match status" value="1"/>
</dbReference>